<evidence type="ECO:0000313" key="1">
    <source>
        <dbReference type="EMBL" id="TKJ90897.1"/>
    </source>
</evidence>
<proteinExistence type="predicted"/>
<evidence type="ECO:0000313" key="2">
    <source>
        <dbReference type="Proteomes" id="UP000306393"/>
    </source>
</evidence>
<organism evidence="1 2">
    <name type="scientific">Erwinia persicina</name>
    <dbReference type="NCBI Taxonomy" id="55211"/>
    <lineage>
        <taxon>Bacteria</taxon>
        <taxon>Pseudomonadati</taxon>
        <taxon>Pseudomonadota</taxon>
        <taxon>Gammaproteobacteria</taxon>
        <taxon>Enterobacterales</taxon>
        <taxon>Erwiniaceae</taxon>
        <taxon>Erwinia</taxon>
    </lineage>
</organism>
<dbReference type="Proteomes" id="UP000306393">
    <property type="component" value="Unassembled WGS sequence"/>
</dbReference>
<accession>A0A3Q8H896</accession>
<reference evidence="1 2" key="1">
    <citation type="journal article" date="2019" name="Sci. Rep.">
        <title>Differences in resource use lead to coexistence of seed-transmitted microbial populations.</title>
        <authorList>
            <person name="Torres-Cortes G."/>
            <person name="Garcia B.J."/>
            <person name="Compant S."/>
            <person name="Rezki S."/>
            <person name="Jones P."/>
            <person name="Preveaux A."/>
            <person name="Briand M."/>
            <person name="Roulet A."/>
            <person name="Bouchez O."/>
            <person name="Jacobson D."/>
            <person name="Barret M."/>
        </authorList>
    </citation>
    <scope>NUCLEOTIDE SEQUENCE [LARGE SCALE GENOMIC DNA]</scope>
    <source>
        <strain evidence="1 2">CFBP13511</strain>
    </source>
</reference>
<gene>
    <name evidence="1" type="ORF">EpCFBP13511_10465</name>
</gene>
<comment type="caution">
    <text evidence="1">The sequence shown here is derived from an EMBL/GenBank/DDBJ whole genome shotgun (WGS) entry which is preliminary data.</text>
</comment>
<protein>
    <submittedName>
        <fullName evidence="1">Uncharacterized protein</fullName>
    </submittedName>
</protein>
<dbReference type="EMBL" id="QGAC01000008">
    <property type="protein sequence ID" value="TKJ90897.1"/>
    <property type="molecule type" value="Genomic_DNA"/>
</dbReference>
<dbReference type="KEGG" id="epe:CI789_16175"/>
<dbReference type="AlphaFoldDB" id="A0A3Q8H896"/>
<name>A0A3Q8H896_9GAMM</name>
<sequence>MLASLASKKISPLKKTAHSVTRYETIQIPAICKPARQSAWNWCIKLCKFSITSHHTDDGKNH</sequence>